<dbReference type="EMBL" id="CP001868">
    <property type="protein sequence ID" value="AFK20380.1"/>
    <property type="molecule type" value="Genomic_DNA"/>
</dbReference>
<evidence type="ECO:0000259" key="2">
    <source>
        <dbReference type="Pfam" id="PF26237"/>
    </source>
</evidence>
<reference evidence="4" key="1">
    <citation type="journal article" date="2012" name="Appl. Environ. Microbiol.">
        <title>Identification of the haloarchaeal phasin (PhaP) that functions in polyhydroxyalkanoate accumulation and granule formation in Haloferax mediterranei.</title>
        <authorList>
            <person name="Cai S."/>
            <person name="Cai L."/>
            <person name="Liu H."/>
            <person name="Liu X."/>
            <person name="Han J."/>
            <person name="Zhou J."/>
            <person name="Xiang H."/>
        </authorList>
    </citation>
    <scope>NUCLEOTIDE SEQUENCE</scope>
    <source>
        <strain evidence="4">CGMCC 1.2087</strain>
    </source>
</reference>
<evidence type="ECO:0000313" key="4">
    <source>
        <dbReference type="EMBL" id="AFK20380.1"/>
    </source>
</evidence>
<dbReference type="Pfam" id="PF26237">
    <property type="entry name" value="DUF8054_C"/>
    <property type="match status" value="1"/>
</dbReference>
<dbReference type="RefSeq" id="WP_004060181.1">
    <property type="nucleotide sequence ID" value="NC_017941.2"/>
</dbReference>
<feature type="domain" description="DUF8054" evidence="1">
    <location>
        <begin position="5"/>
        <end position="78"/>
    </location>
</feature>
<dbReference type="InterPro" id="IPR058674">
    <property type="entry name" value="DUF8054_N"/>
</dbReference>
<dbReference type="PATRIC" id="fig|523841.21.peg.3086"/>
<sequence length="265" mass="27957">MSVFDALRRPEHTGENRCLPCTAVNAVLVVLVGLALGVLWPPIGAVVIAVGTLLVYLRGYVVPGTPSFAPKLVSAVGLDGIFGHREDDAAARQSDSLDANVDPDVMLSTLLNAGVLVEEPDGLFLTDEAREEWESAMATLRTASDEELADAVASAVPFEATVTPDFGGLAIEGPAMSVWLSRPQAIADVATLDTVVERDVDPMVALAATEPMRMFTEVCPECGGVVEETTTRNCCGGTAGLHDSPEHEILGCVDCGAVVYEFREE</sequence>
<dbReference type="EMBL" id="CP039139">
    <property type="protein sequence ID" value="QCQ76189.1"/>
    <property type="molecule type" value="Genomic_DNA"/>
</dbReference>
<feature type="domain" description="DUF8054" evidence="3">
    <location>
        <begin position="107"/>
        <end position="199"/>
    </location>
</feature>
<proteinExistence type="predicted"/>
<evidence type="ECO:0000313" key="5">
    <source>
        <dbReference type="EMBL" id="AHZ23745.1"/>
    </source>
</evidence>
<evidence type="ECO:0000313" key="6">
    <source>
        <dbReference type="EMBL" id="ELZ99235.1"/>
    </source>
</evidence>
<reference evidence="5 10" key="4">
    <citation type="submission" date="2014-04" db="EMBL/GenBank/DDBJ databases">
        <title>Transcriptional profiles of Haloferax mediterranei on the basis of nitrogen availability.</title>
        <authorList>
            <person name="Bautista V."/>
        </authorList>
    </citation>
    <scope>NUCLEOTIDE SEQUENCE [LARGE SCALE GENOMIC DNA]</scope>
    <source>
        <strain evidence="5">ATCC 33500</strain>
        <strain evidence="10">ATCC 33500 / DSM 1411 / JCM 8866 / NBRC 14739 / NCIMB 2177 / R-4</strain>
    </source>
</reference>
<dbReference type="GeneID" id="40157405"/>
<name>I3R820_HALMT</name>
<evidence type="ECO:0000313" key="9">
    <source>
        <dbReference type="Proteomes" id="UP000011603"/>
    </source>
</evidence>
<dbReference type="Proteomes" id="UP000299011">
    <property type="component" value="Chromosome"/>
</dbReference>
<accession>I3R820</accession>
<organism evidence="4 8">
    <name type="scientific">Haloferax mediterranei (strain ATCC 33500 / DSM 1411 / JCM 8866 / NBRC 14739 / NCIMB 2177 / R-4)</name>
    <name type="common">Halobacterium mediterranei</name>
    <dbReference type="NCBI Taxonomy" id="523841"/>
    <lineage>
        <taxon>Archaea</taxon>
        <taxon>Methanobacteriati</taxon>
        <taxon>Methanobacteriota</taxon>
        <taxon>Stenosarchaea group</taxon>
        <taxon>Halobacteria</taxon>
        <taxon>Halobacteriales</taxon>
        <taxon>Haloferacaceae</taxon>
        <taxon>Haloferax</taxon>
    </lineage>
</organism>
<evidence type="ECO:0000313" key="8">
    <source>
        <dbReference type="Proteomes" id="UP000006469"/>
    </source>
</evidence>
<dbReference type="OrthoDB" id="205972at2157"/>
<dbReference type="Pfam" id="PF26238">
    <property type="entry name" value="DUF8054_M"/>
    <property type="match status" value="1"/>
</dbReference>
<evidence type="ECO:0000313" key="10">
    <source>
        <dbReference type="Proteomes" id="UP000027075"/>
    </source>
</evidence>
<reference evidence="7 11" key="6">
    <citation type="submission" date="2019-04" db="EMBL/GenBank/DDBJ databases">
        <title>Methylomes of two halophilic Archaea, Haloarcula marismortui and Haloferax mediterranei.</title>
        <authorList>
            <person name="DasSarma S."/>
            <person name="DasSarma P."/>
            <person name="DasSarma S."/>
            <person name="Fomenkov A."/>
            <person name="Vincze T."/>
            <person name="Anton B.P."/>
            <person name="Roberts R.J."/>
        </authorList>
    </citation>
    <scope>NUCLEOTIDE SEQUENCE [LARGE SCALE GENOMIC DNA]</scope>
    <source>
        <strain evidence="7">ATCC 33500</strain>
        <strain evidence="11">ATCC 33500 / DSM 1411 / JCM 8866 / NBRC 14739 / NCIMB 2177 / R-4</strain>
    </source>
</reference>
<dbReference type="Proteomes" id="UP000027075">
    <property type="component" value="Chromosome"/>
</dbReference>
<dbReference type="HOGENOM" id="CLU_945324_0_0_2"/>
<evidence type="ECO:0000313" key="11">
    <source>
        <dbReference type="Proteomes" id="UP000299011"/>
    </source>
</evidence>
<evidence type="ECO:0000259" key="1">
    <source>
        <dbReference type="Pfam" id="PF26236"/>
    </source>
</evidence>
<dbReference type="AlphaFoldDB" id="I3R820"/>
<dbReference type="EMBL" id="AOLO01000012">
    <property type="protein sequence ID" value="ELZ99235.1"/>
    <property type="molecule type" value="Genomic_DNA"/>
</dbReference>
<dbReference type="Proteomes" id="UP000006469">
    <property type="component" value="Chromosome"/>
</dbReference>
<gene>
    <name evidence="4" type="ordered locus">HFX_2702</name>
    <name evidence="5" type="ORF">BM92_14320</name>
    <name evidence="6" type="ORF">C439_15289</name>
    <name evidence="7" type="ORF">E6P09_13270</name>
</gene>
<dbReference type="Pfam" id="PF26236">
    <property type="entry name" value="DUF8054_N"/>
    <property type="match status" value="1"/>
</dbReference>
<dbReference type="EMBL" id="CP007551">
    <property type="protein sequence ID" value="AHZ23745.1"/>
    <property type="molecule type" value="Genomic_DNA"/>
</dbReference>
<reference evidence="6 9" key="3">
    <citation type="journal article" date="2014" name="PLoS Genet.">
        <title>Phylogenetically driven sequencing of extremely halophilic archaea reveals strategies for static and dynamic osmo-response.</title>
        <authorList>
            <person name="Becker E.A."/>
            <person name="Seitzer P.M."/>
            <person name="Tritt A."/>
            <person name="Larsen D."/>
            <person name="Krusor M."/>
            <person name="Yao A.I."/>
            <person name="Wu D."/>
            <person name="Madern D."/>
            <person name="Eisen J.A."/>
            <person name="Darling A.E."/>
            <person name="Facciotti M.T."/>
        </authorList>
    </citation>
    <scope>NUCLEOTIDE SEQUENCE [LARGE SCALE GENOMIC DNA]</scope>
    <source>
        <strain evidence="6">ATCC 33500</strain>
        <strain evidence="9">ATCC 33500 / DSM 1411 / JCM 8866 / NBRC 14739 / NCIMB 2177 / R-4</strain>
    </source>
</reference>
<evidence type="ECO:0000313" key="7">
    <source>
        <dbReference type="EMBL" id="QCQ76189.1"/>
    </source>
</evidence>
<feature type="domain" description="DUF8054" evidence="2">
    <location>
        <begin position="217"/>
        <end position="262"/>
    </location>
</feature>
<dbReference type="Proteomes" id="UP000011603">
    <property type="component" value="Unassembled WGS sequence"/>
</dbReference>
<dbReference type="InterPro" id="IPR058775">
    <property type="entry name" value="DUF8054_M"/>
</dbReference>
<reference evidence="4 8" key="2">
    <citation type="journal article" date="2012" name="J. Bacteriol.">
        <title>Complete genome sequence of the metabolically versatile halophilic archaeon Haloferax mediterranei, a poly(3-hydroxybutyrate-co-3-hydroxyvalerate) producer.</title>
        <authorList>
            <person name="Han J."/>
            <person name="Zhang F."/>
            <person name="Hou J."/>
            <person name="Liu X."/>
            <person name="Li M."/>
            <person name="Liu H."/>
            <person name="Cai L."/>
            <person name="Zhang B."/>
            <person name="Chen Y."/>
            <person name="Zhou J."/>
            <person name="Hu S."/>
            <person name="Xiang H."/>
        </authorList>
    </citation>
    <scope>NUCLEOTIDE SEQUENCE [LARGE SCALE GENOMIC DNA]</scope>
    <source>
        <strain evidence="8">ATCC 33500 / DSM 1411 / JCM 8866 / NBRC 14739 / NCIMB 2177 / R-4</strain>
        <strain evidence="4">CGMCC 1.2087</strain>
    </source>
</reference>
<keyword evidence="9" id="KW-1185">Reference proteome</keyword>
<dbReference type="PaxDb" id="523841-HFX_2702"/>
<evidence type="ECO:0000259" key="3">
    <source>
        <dbReference type="Pfam" id="PF26238"/>
    </source>
</evidence>
<protein>
    <submittedName>
        <fullName evidence="4">Uncharacterized protein</fullName>
    </submittedName>
</protein>
<reference evidence="4" key="5">
    <citation type="submission" date="2014-05" db="EMBL/GenBank/DDBJ databases">
        <authorList>
            <person name="Wang L."/>
            <person name="Yang H."/>
            <person name="Xiang H."/>
        </authorList>
    </citation>
    <scope>NUCLEOTIDE SEQUENCE</scope>
    <source>
        <strain evidence="4">CGMCC 1.2087</strain>
    </source>
</reference>
<dbReference type="eggNOG" id="arCOG08971">
    <property type="taxonomic scope" value="Archaea"/>
</dbReference>
<dbReference type="KEGG" id="hme:HFX_2702"/>
<dbReference type="InterPro" id="IPR058675">
    <property type="entry name" value="DUF8054_C"/>
</dbReference>